<dbReference type="EMBL" id="JAWXYB010000018">
    <property type="protein sequence ID" value="MDX5931761.1"/>
    <property type="molecule type" value="Genomic_DNA"/>
</dbReference>
<evidence type="ECO:0000256" key="1">
    <source>
        <dbReference type="SAM" id="MobiDB-lite"/>
    </source>
</evidence>
<accession>A0AAW9DS87</accession>
<feature type="region of interest" description="Disordered" evidence="1">
    <location>
        <begin position="157"/>
        <end position="224"/>
    </location>
</feature>
<name>A0AAW9DS87_ACIAO</name>
<organism evidence="2 3">
    <name type="scientific">Acidiphilium acidophilum</name>
    <name type="common">Thiobacillus acidophilus</name>
    <dbReference type="NCBI Taxonomy" id="76588"/>
    <lineage>
        <taxon>Bacteria</taxon>
        <taxon>Pseudomonadati</taxon>
        <taxon>Pseudomonadota</taxon>
        <taxon>Alphaproteobacteria</taxon>
        <taxon>Acetobacterales</taxon>
        <taxon>Acidocellaceae</taxon>
        <taxon>Acidiphilium</taxon>
    </lineage>
</organism>
<protein>
    <submittedName>
        <fullName evidence="2">Uncharacterized protein</fullName>
    </submittedName>
</protein>
<feature type="compositionally biased region" description="Polar residues" evidence="1">
    <location>
        <begin position="207"/>
        <end position="221"/>
    </location>
</feature>
<keyword evidence="3" id="KW-1185">Reference proteome</keyword>
<reference evidence="2 3" key="1">
    <citation type="submission" date="2023-11" db="EMBL/GenBank/DDBJ databases">
        <title>MicrobeMod: A computational toolkit for identifying prokaryotic methylation and restriction-modification with nanopore sequencing.</title>
        <authorList>
            <person name="Crits-Christoph A."/>
            <person name="Kang S.C."/>
            <person name="Lee H."/>
            <person name="Ostrov N."/>
        </authorList>
    </citation>
    <scope>NUCLEOTIDE SEQUENCE [LARGE SCALE GENOMIC DNA]</scope>
    <source>
        <strain evidence="2 3">DSMZ 700</strain>
    </source>
</reference>
<comment type="caution">
    <text evidence="2">The sequence shown here is derived from an EMBL/GenBank/DDBJ whole genome shotgun (WGS) entry which is preliminary data.</text>
</comment>
<evidence type="ECO:0000313" key="3">
    <source>
        <dbReference type="Proteomes" id="UP001279553"/>
    </source>
</evidence>
<dbReference type="RefSeq" id="WP_319614652.1">
    <property type="nucleotide sequence ID" value="NZ_JAWXYB010000018.1"/>
</dbReference>
<gene>
    <name evidence="2" type="ORF">SIL87_13410</name>
</gene>
<sequence length="234" mass="26333">MNAASPLFTRFAGFIDRLKQTIAAASVKVQGRPARLPAPLGLMLYGRLSRLTTRLRDLLARIEAERTKPRRIPAPGPHQRAPRKSTPKPPPVLPRRFGWIAQPIPEANTHAQTLRQFLCEPETESLITSDPRIGRILRPLCHLLGIDLTLIYRMIPPPHPQNPTQTKPHPLLRTPSTKPRPSKPRAPNPKPPDPPLRAPTLDAIQSLLDQTFSPRAQTHNPWFTPPDFFIVHPK</sequence>
<feature type="compositionally biased region" description="Pro residues" evidence="1">
    <location>
        <begin position="184"/>
        <end position="197"/>
    </location>
</feature>
<dbReference type="AlphaFoldDB" id="A0AAW9DS87"/>
<proteinExistence type="predicted"/>
<evidence type="ECO:0000313" key="2">
    <source>
        <dbReference type="EMBL" id="MDX5931761.1"/>
    </source>
</evidence>
<dbReference type="Proteomes" id="UP001279553">
    <property type="component" value="Unassembled WGS sequence"/>
</dbReference>
<feature type="region of interest" description="Disordered" evidence="1">
    <location>
        <begin position="66"/>
        <end position="94"/>
    </location>
</feature>